<accession>A5FN43</accession>
<protein>
    <recommendedName>
        <fullName evidence="3">Cupin domain-containing protein</fullName>
    </recommendedName>
</protein>
<dbReference type="Gene3D" id="2.60.120.10">
    <property type="entry name" value="Jelly Rolls"/>
    <property type="match status" value="1"/>
</dbReference>
<organism evidence="1 2">
    <name type="scientific">Flavobacterium johnsoniae (strain ATCC 17061 / DSM 2064 / JCM 8514 / BCRC 14874 / CCUG 350202 / NBRC 14942 / NCIMB 11054 / UW101)</name>
    <name type="common">Cytophaga johnsonae</name>
    <dbReference type="NCBI Taxonomy" id="376686"/>
    <lineage>
        <taxon>Bacteria</taxon>
        <taxon>Pseudomonadati</taxon>
        <taxon>Bacteroidota</taxon>
        <taxon>Flavobacteriia</taxon>
        <taxon>Flavobacteriales</taxon>
        <taxon>Flavobacteriaceae</taxon>
        <taxon>Flavobacterium</taxon>
    </lineage>
</organism>
<dbReference type="SUPFAM" id="SSF51182">
    <property type="entry name" value="RmlC-like cupins"/>
    <property type="match status" value="1"/>
</dbReference>
<dbReference type="EMBL" id="CP000685">
    <property type="protein sequence ID" value="ABQ03384.1"/>
    <property type="molecule type" value="Genomic_DNA"/>
</dbReference>
<dbReference type="Proteomes" id="UP000006694">
    <property type="component" value="Chromosome"/>
</dbReference>
<dbReference type="InterPro" id="IPR011051">
    <property type="entry name" value="RmlC_Cupin_sf"/>
</dbReference>
<dbReference type="eggNOG" id="COG1917">
    <property type="taxonomic scope" value="Bacteria"/>
</dbReference>
<dbReference type="KEGG" id="fjo:Fjoh_0348"/>
<name>A5FN43_FLAJ1</name>
<dbReference type="AlphaFoldDB" id="A5FN43"/>
<proteinExistence type="predicted"/>
<evidence type="ECO:0008006" key="3">
    <source>
        <dbReference type="Google" id="ProtNLM"/>
    </source>
</evidence>
<dbReference type="HOGENOM" id="CLU_2195935_0_0_10"/>
<keyword evidence="2" id="KW-1185">Reference proteome</keyword>
<dbReference type="GeneID" id="31763212"/>
<reference evidence="1 2" key="1">
    <citation type="journal article" date="2009" name="Appl. Environ. Microbiol.">
        <title>Novel features of the polysaccharide-digesting gliding bacterium Flavobacterium johnsoniae as revealed by genome sequence analysis.</title>
        <authorList>
            <person name="McBride M.J."/>
            <person name="Xie G."/>
            <person name="Martens E.C."/>
            <person name="Lapidus A."/>
            <person name="Henrissat B."/>
            <person name="Rhodes R.G."/>
            <person name="Goltsman E."/>
            <person name="Wang W."/>
            <person name="Xu J."/>
            <person name="Hunnicutt D.W."/>
            <person name="Staroscik A.M."/>
            <person name="Hoover T.R."/>
            <person name="Cheng Y.Q."/>
            <person name="Stein J.L."/>
        </authorList>
    </citation>
    <scope>NUCLEOTIDE SEQUENCE [LARGE SCALE GENOMIC DNA]</scope>
    <source>
        <strain evidence="2">ATCC 17061 / DSM 2064 / JCM 8514 / BCRC 14874 / CCUG 350202 / NBRC 14942 / NCIMB 11054 / UW101</strain>
    </source>
</reference>
<evidence type="ECO:0000313" key="2">
    <source>
        <dbReference type="Proteomes" id="UP000006694"/>
    </source>
</evidence>
<dbReference type="RefSeq" id="WP_012022454.1">
    <property type="nucleotide sequence ID" value="NC_009441.1"/>
</dbReference>
<gene>
    <name evidence="1" type="ordered locus">Fjoh_0348</name>
</gene>
<dbReference type="InterPro" id="IPR014710">
    <property type="entry name" value="RmlC-like_jellyroll"/>
</dbReference>
<evidence type="ECO:0000313" key="1">
    <source>
        <dbReference type="EMBL" id="ABQ03384.1"/>
    </source>
</evidence>
<sequence length="109" mass="12432">MVVEKYNLDEMFKGWFIGNFEPSLYKTNEVEVGVKKYKKGEFENPHFHKIATEFTVIVNGIVEMNGIQYGENEIIKIVPGVTTNFKALTDVITVVVKLPGANNDKYEQD</sequence>
<dbReference type="STRING" id="376686.Fjoh_0348"/>
<dbReference type="OrthoDB" id="6555763at2"/>